<dbReference type="Pfam" id="PF23334">
    <property type="entry name" value="VWC2L_2nd"/>
    <property type="match status" value="1"/>
</dbReference>
<reference evidence="1" key="1">
    <citation type="submission" date="2022-11" db="EMBL/GenBank/DDBJ databases">
        <title>Centuries of genome instability and evolution in soft-shell clam transmissible cancer (bioRxiv).</title>
        <authorList>
            <person name="Hart S.F.M."/>
            <person name="Yonemitsu M.A."/>
            <person name="Giersch R.M."/>
            <person name="Beal B.F."/>
            <person name="Arriagada G."/>
            <person name="Davis B.W."/>
            <person name="Ostrander E.A."/>
            <person name="Goff S.P."/>
            <person name="Metzger M.J."/>
        </authorList>
    </citation>
    <scope>NUCLEOTIDE SEQUENCE</scope>
    <source>
        <strain evidence="1">MELC-2E11</strain>
        <tissue evidence="1">Siphon/mantle</tissue>
    </source>
</reference>
<dbReference type="EMBL" id="CP111014">
    <property type="protein sequence ID" value="WAR00055.1"/>
    <property type="molecule type" value="Genomic_DNA"/>
</dbReference>
<sequence length="104" mass="11193">MGDSIRKSACEPCYCGHNGHINCAIVDCFFTLCVDSVHDPDHCCPQCPNGSNCMGPNNTIIKKGETYQPDPLTTCECPQNQFGFHANKAICAQSLVTDAPLVVS</sequence>
<accession>A0ABY7DTU9</accession>
<proteinExistence type="predicted"/>
<gene>
    <name evidence="1" type="ORF">MAR_024427</name>
</gene>
<dbReference type="PANTHER" id="PTHR46252">
    <property type="entry name" value="BRORIN FAMILY MEMBER"/>
    <property type="match status" value="1"/>
</dbReference>
<protein>
    <submittedName>
        <fullName evidence="1">VWC2-like protein</fullName>
    </submittedName>
</protein>
<dbReference type="Proteomes" id="UP001164746">
    <property type="component" value="Chromosome 3"/>
</dbReference>
<keyword evidence="2" id="KW-1185">Reference proteome</keyword>
<evidence type="ECO:0000313" key="1">
    <source>
        <dbReference type="EMBL" id="WAR00055.1"/>
    </source>
</evidence>
<evidence type="ECO:0000313" key="2">
    <source>
        <dbReference type="Proteomes" id="UP001164746"/>
    </source>
</evidence>
<dbReference type="InterPro" id="IPR042979">
    <property type="entry name" value="VWC2/VWC2L"/>
</dbReference>
<dbReference type="PANTHER" id="PTHR46252:SF3">
    <property type="entry name" value="KIELIN_CHORDIN-LIKE PROTEIN"/>
    <property type="match status" value="1"/>
</dbReference>
<organism evidence="1 2">
    <name type="scientific">Mya arenaria</name>
    <name type="common">Soft-shell clam</name>
    <dbReference type="NCBI Taxonomy" id="6604"/>
    <lineage>
        <taxon>Eukaryota</taxon>
        <taxon>Metazoa</taxon>
        <taxon>Spiralia</taxon>
        <taxon>Lophotrochozoa</taxon>
        <taxon>Mollusca</taxon>
        <taxon>Bivalvia</taxon>
        <taxon>Autobranchia</taxon>
        <taxon>Heteroconchia</taxon>
        <taxon>Euheterodonta</taxon>
        <taxon>Imparidentia</taxon>
        <taxon>Neoheterodontei</taxon>
        <taxon>Myida</taxon>
        <taxon>Myoidea</taxon>
        <taxon>Myidae</taxon>
        <taxon>Mya</taxon>
    </lineage>
</organism>
<name>A0ABY7DTU9_MYAAR</name>